<evidence type="ECO:0008006" key="8">
    <source>
        <dbReference type="Google" id="ProtNLM"/>
    </source>
</evidence>
<dbReference type="InterPro" id="IPR036259">
    <property type="entry name" value="MFS_trans_sf"/>
</dbReference>
<feature type="transmembrane region" description="Helical" evidence="6">
    <location>
        <begin position="145"/>
        <end position="163"/>
    </location>
</feature>
<evidence type="ECO:0000256" key="6">
    <source>
        <dbReference type="SAM" id="Phobius"/>
    </source>
</evidence>
<sequence>MIAVALAGSIFFAIDPSAARWRVALYLLLTAAPFAVVTPLIGPLVDRIRGGRRGMILLTVVGRAVLAYLMFLYIDGLALFPIAFGVLVLQKSYSVAKSAVVPKLVQSDSDFVEANSKLTLLSAVGSVAGAALGGLTLLGGSSWPAAAAVVSFTLTLVLAVQVPRITVAPAPATADERAELRGAGIVTAAWAMGMLRASVGFMTFLLAFEFRGGDEGVATEGVGRGVGAAVGVA</sequence>
<evidence type="ECO:0000256" key="2">
    <source>
        <dbReference type="ARBA" id="ARBA00022475"/>
    </source>
</evidence>
<keyword evidence="4 6" id="KW-1133">Transmembrane helix</keyword>
<evidence type="ECO:0000313" key="7">
    <source>
        <dbReference type="EMBL" id="SVC16547.1"/>
    </source>
</evidence>
<dbReference type="PANTHER" id="PTHR23513:SF18">
    <property type="entry name" value="INTEGRAL MEMBRANE PROTEIN"/>
    <property type="match status" value="1"/>
</dbReference>
<dbReference type="SUPFAM" id="SSF103473">
    <property type="entry name" value="MFS general substrate transporter"/>
    <property type="match status" value="1"/>
</dbReference>
<reference evidence="7" key="1">
    <citation type="submission" date="2018-05" db="EMBL/GenBank/DDBJ databases">
        <authorList>
            <person name="Lanie J.A."/>
            <person name="Ng W.-L."/>
            <person name="Kazmierczak K.M."/>
            <person name="Andrzejewski T.M."/>
            <person name="Davidsen T.M."/>
            <person name="Wayne K.J."/>
            <person name="Tettelin H."/>
            <person name="Glass J.I."/>
            <person name="Rusch D."/>
            <person name="Podicherti R."/>
            <person name="Tsui H.-C.T."/>
            <person name="Winkler M.E."/>
        </authorList>
    </citation>
    <scope>NUCLEOTIDE SEQUENCE</scope>
</reference>
<proteinExistence type="predicted"/>
<evidence type="ECO:0000256" key="5">
    <source>
        <dbReference type="ARBA" id="ARBA00023136"/>
    </source>
</evidence>
<protein>
    <recommendedName>
        <fullName evidence="8">Major facilitator superfamily (MFS) profile domain-containing protein</fullName>
    </recommendedName>
</protein>
<accession>A0A382K0C6</accession>
<dbReference type="GO" id="GO:0005886">
    <property type="term" value="C:plasma membrane"/>
    <property type="evidence" value="ECO:0007669"/>
    <property type="project" value="UniProtKB-SubCell"/>
</dbReference>
<evidence type="ECO:0000256" key="3">
    <source>
        <dbReference type="ARBA" id="ARBA00022692"/>
    </source>
</evidence>
<comment type="subcellular location">
    <subcellularLocation>
        <location evidence="1">Cell membrane</location>
        <topology evidence="1">Multi-pass membrane protein</topology>
    </subcellularLocation>
</comment>
<feature type="transmembrane region" description="Helical" evidence="6">
    <location>
        <begin position="118"/>
        <end position="138"/>
    </location>
</feature>
<dbReference type="Gene3D" id="1.20.1250.20">
    <property type="entry name" value="MFS general substrate transporter like domains"/>
    <property type="match status" value="1"/>
</dbReference>
<evidence type="ECO:0000256" key="1">
    <source>
        <dbReference type="ARBA" id="ARBA00004651"/>
    </source>
</evidence>
<dbReference type="AlphaFoldDB" id="A0A382K0C6"/>
<dbReference type="PANTHER" id="PTHR23513">
    <property type="entry name" value="INTEGRAL MEMBRANE EFFLUX PROTEIN-RELATED"/>
    <property type="match status" value="1"/>
</dbReference>
<feature type="transmembrane region" description="Helical" evidence="6">
    <location>
        <begin position="183"/>
        <end position="208"/>
    </location>
</feature>
<evidence type="ECO:0000256" key="4">
    <source>
        <dbReference type="ARBA" id="ARBA00022989"/>
    </source>
</evidence>
<dbReference type="EMBL" id="UINC01076924">
    <property type="protein sequence ID" value="SVC16547.1"/>
    <property type="molecule type" value="Genomic_DNA"/>
</dbReference>
<feature type="transmembrane region" description="Helical" evidence="6">
    <location>
        <begin position="23"/>
        <end position="45"/>
    </location>
</feature>
<keyword evidence="2" id="KW-1003">Cell membrane</keyword>
<feature type="non-terminal residue" evidence="7">
    <location>
        <position position="233"/>
    </location>
</feature>
<gene>
    <name evidence="7" type="ORF">METZ01_LOCUS269401</name>
</gene>
<name>A0A382K0C6_9ZZZZ</name>
<keyword evidence="3 6" id="KW-0812">Transmembrane</keyword>
<feature type="transmembrane region" description="Helical" evidence="6">
    <location>
        <begin position="65"/>
        <end position="89"/>
    </location>
</feature>
<organism evidence="7">
    <name type="scientific">marine metagenome</name>
    <dbReference type="NCBI Taxonomy" id="408172"/>
    <lineage>
        <taxon>unclassified sequences</taxon>
        <taxon>metagenomes</taxon>
        <taxon>ecological metagenomes</taxon>
    </lineage>
</organism>
<keyword evidence="5 6" id="KW-0472">Membrane</keyword>